<dbReference type="SUPFAM" id="SSF159941">
    <property type="entry name" value="MM3350-like"/>
    <property type="match status" value="1"/>
</dbReference>
<reference evidence="2 3" key="1">
    <citation type="journal article" date="2019" name="Microorganisms">
        <title>Systematic Affiliation and Genome Analysis of Subtercola vilae DB165(T) with Particular Emphasis on Cold Adaptation of an Isolate from a High-Altitude Cold Volcano Lake.</title>
        <authorList>
            <person name="Villalobos A.S."/>
            <person name="Wiese J."/>
            <person name="Imhoff J.F."/>
            <person name="Dorador C."/>
            <person name="Keller A."/>
            <person name="Hentschel U."/>
        </authorList>
    </citation>
    <scope>NUCLEOTIDE SEQUENCE [LARGE SCALE GENOMIC DNA]</scope>
    <source>
        <strain evidence="2 3">DB165</strain>
    </source>
</reference>
<evidence type="ECO:0000313" key="2">
    <source>
        <dbReference type="EMBL" id="TIH30800.1"/>
    </source>
</evidence>
<name>A0A4T2BIM7_9MICO</name>
<dbReference type="Pfam" id="PF07929">
    <property type="entry name" value="PRiA4_ORF3"/>
    <property type="match status" value="1"/>
</dbReference>
<dbReference type="OrthoDB" id="9816539at2"/>
<dbReference type="EMBL" id="QYRT01000049">
    <property type="protein sequence ID" value="TIH30800.1"/>
    <property type="molecule type" value="Genomic_DNA"/>
</dbReference>
<gene>
    <name evidence="2" type="ORF">D4765_17005</name>
</gene>
<dbReference type="PANTHER" id="PTHR41878:SF1">
    <property type="entry name" value="TNPR PROTEIN"/>
    <property type="match status" value="1"/>
</dbReference>
<keyword evidence="3" id="KW-1185">Reference proteome</keyword>
<evidence type="ECO:0000313" key="3">
    <source>
        <dbReference type="Proteomes" id="UP000306192"/>
    </source>
</evidence>
<dbReference type="AlphaFoldDB" id="A0A4T2BIM7"/>
<protein>
    <submittedName>
        <fullName evidence="2">Plasmid pRiA4b ORF-3 family protein</fullName>
    </submittedName>
</protein>
<dbReference type="PANTHER" id="PTHR41878">
    <property type="entry name" value="LEXA REPRESSOR-RELATED"/>
    <property type="match status" value="1"/>
</dbReference>
<accession>A0A4T2BIM7</accession>
<dbReference type="RefSeq" id="WP_136643503.1">
    <property type="nucleotide sequence ID" value="NZ_QYRT01000049.1"/>
</dbReference>
<dbReference type="Gene3D" id="3.10.290.30">
    <property type="entry name" value="MM3350-like"/>
    <property type="match status" value="1"/>
</dbReference>
<dbReference type="InterPro" id="IPR012912">
    <property type="entry name" value="Plasmid_pRiA4b_Orf3-like"/>
</dbReference>
<sequence>MNEKPRPALFRVRVNLVDSNPEIWRLIEIDADLTLSQVHTALQAVMGWEDRHLHDFEDLDPHTRWKPGQPEPRRWGPAYLVEDDERLIPEEDFTLREVLTQSRPLFYEYDLGDRWLHSIILIETLPKTSTDHSVTVIRGERRCPLEDSGGIDGYEELLHAIADPAHENHHDQVEWVTEMHGNPGHPFDPAIFDKNATNRTLRKLFPRGPRG</sequence>
<evidence type="ECO:0000259" key="1">
    <source>
        <dbReference type="Pfam" id="PF07929"/>
    </source>
</evidence>
<organism evidence="2 3">
    <name type="scientific">Subtercola vilae</name>
    <dbReference type="NCBI Taxonomy" id="2056433"/>
    <lineage>
        <taxon>Bacteria</taxon>
        <taxon>Bacillati</taxon>
        <taxon>Actinomycetota</taxon>
        <taxon>Actinomycetes</taxon>
        <taxon>Micrococcales</taxon>
        <taxon>Microbacteriaceae</taxon>
        <taxon>Subtercola</taxon>
    </lineage>
</organism>
<comment type="caution">
    <text evidence="2">The sequence shown here is derived from an EMBL/GenBank/DDBJ whole genome shotgun (WGS) entry which is preliminary data.</text>
</comment>
<dbReference type="Proteomes" id="UP000306192">
    <property type="component" value="Unassembled WGS sequence"/>
</dbReference>
<feature type="domain" description="Plasmid pRiA4b Orf3-like" evidence="1">
    <location>
        <begin position="10"/>
        <end position="195"/>
    </location>
</feature>
<dbReference type="InterPro" id="IPR024047">
    <property type="entry name" value="MM3350-like_sf"/>
</dbReference>
<proteinExistence type="predicted"/>